<proteinExistence type="predicted"/>
<feature type="transmembrane region" description="Helical" evidence="1">
    <location>
        <begin position="519"/>
        <end position="540"/>
    </location>
</feature>
<dbReference type="PRINTS" id="PR00702">
    <property type="entry name" value="ACRIFLAVINRP"/>
</dbReference>
<dbReference type="RefSeq" id="WP_125326137.1">
    <property type="nucleotide sequence ID" value="NZ_CP034328.1"/>
</dbReference>
<dbReference type="GO" id="GO:0005886">
    <property type="term" value="C:plasma membrane"/>
    <property type="evidence" value="ECO:0007669"/>
    <property type="project" value="TreeGrafter"/>
</dbReference>
<evidence type="ECO:0000313" key="2">
    <source>
        <dbReference type="EMBL" id="AZL59942.1"/>
    </source>
</evidence>
<dbReference type="Pfam" id="PF00873">
    <property type="entry name" value="ACR_tran"/>
    <property type="match status" value="1"/>
</dbReference>
<feature type="transmembrane region" description="Helical" evidence="1">
    <location>
        <begin position="1042"/>
        <end position="1067"/>
    </location>
</feature>
<keyword evidence="3" id="KW-1185">Reference proteome</keyword>
<dbReference type="InterPro" id="IPR027463">
    <property type="entry name" value="AcrB_DN_DC_subdom"/>
</dbReference>
<dbReference type="Gene3D" id="3.30.2090.10">
    <property type="entry name" value="Multidrug efflux transporter AcrB TolC docking domain, DN and DC subdomains"/>
    <property type="match status" value="2"/>
</dbReference>
<feature type="transmembrane region" description="Helical" evidence="1">
    <location>
        <begin position="419"/>
        <end position="445"/>
    </location>
</feature>
<gene>
    <name evidence="2" type="ORF">EI545_14520</name>
</gene>
<keyword evidence="1" id="KW-0812">Transmembrane</keyword>
<dbReference type="PANTHER" id="PTHR32063">
    <property type="match status" value="1"/>
</dbReference>
<dbReference type="AlphaFoldDB" id="A0A3S8U895"/>
<feature type="transmembrane region" description="Helical" evidence="1">
    <location>
        <begin position="351"/>
        <end position="371"/>
    </location>
</feature>
<feature type="transmembrane region" description="Helical" evidence="1">
    <location>
        <begin position="377"/>
        <end position="398"/>
    </location>
</feature>
<sequence length="1121" mass="119163">MDLIRYFARHRTIANLLLVLMVVAGVVAASNMRAQYFPDVILNEVGVTVVWDGAGAEDVDRAIVQVLEPVFLAIDGVAGVTSSASEGRADIDLEFEPKFDLAAAEEEVQAAVDAVNTLPEGSEDPIVASAAWRDRVTDVLISGPVGVDQLARFADEFTGRLFSAGITRATITGLASPELVVEIPSTVLMRHDITMADVASAIAAAVADSPAGELGEGARLRTGTERRTAAEIGAIILRSAPDGSTLTVGDIATLRANSVNSVRASFVGDNPAMAIRVDRADDGDAIRMQATVSDVAAQMQLGLPPGVTVELVRTRAEQISDRLVLLIDNGLTGLALVLGLLFLFLNARIAFWVAAGIPAAMIAALAGMWALGVTLNMMSLFALIIMLGIVVDDAIVVGEHADFRVRKLGEPPALAAENAARWMAAPVFASSITTIIAFLGLLAVGGRFGELILAIPLTVVVVLIASLVECFLILPNHLKHSLTATGEDRWYDWPSRQVNRGMAWFETWVIRPVMRWVIIARYPVLAATVLALALQVALFIRGDVQFRFFAPPEQASVSGSFSMLPGATRDDTLEMLRELQRATDAVMARFEAEHGQSPATFVLAEIGGGVGRRLAGADTKGPDLIGSISMELISPDQRPYPTSEVITALQDEVVAHPLLEELSFRNAFFGPGGDSLSVDFYGGEAETLKAAAEALKAELSAYPEVSGLEDSLSYDKEELILTLTPQGDALGFDTATLGRALRERLSGIEAATFPDGPREASIRVELPEAELTADFLNTSLIRAGAGVYVPLSEIVQVESRSGFSTVRRENGQRTVSVTGALAEDDPARATEVQRALNEEILPRVAQEFGLDWQLSGQAADEREFLGGAAVGLVLCLLGIYLALAWIFAHWTRPLVVMSVIPFGLVGAVFGHWVWGMPLSMFSIVGLIGMAGIIVNDSIVLVSTIDQYSERRGLRPAIIDGVADRFRPVLLTTLTTVLGLAPLLYEESSQAEFLKPTVITLVFGLGFGMLLVLVVVPALLAAQTDVARAFRALKRVMRRGPRGARLAVAAGAAGMLALAAVLPLWSALTGALPGWLMALWPELAGAPVGLTAAGLFLIGALALWVVSALAALVTLRQQRGQG</sequence>
<dbReference type="Gene3D" id="3.30.70.1320">
    <property type="entry name" value="Multidrug efflux transporter AcrB pore domain like"/>
    <property type="match status" value="1"/>
</dbReference>
<protein>
    <submittedName>
        <fullName evidence="2">Efflux RND transporter permease subunit</fullName>
    </submittedName>
</protein>
<dbReference type="SUPFAM" id="SSF82866">
    <property type="entry name" value="Multidrug efflux transporter AcrB transmembrane domain"/>
    <property type="match status" value="2"/>
</dbReference>
<feature type="transmembrane region" description="Helical" evidence="1">
    <location>
        <begin position="996"/>
        <end position="1021"/>
    </location>
</feature>
<reference evidence="2 3" key="1">
    <citation type="submission" date="2018-12" db="EMBL/GenBank/DDBJ databases">
        <title>Complete genome sequencing of Tabrizicola sp. K13M18.</title>
        <authorList>
            <person name="Bae J.-W."/>
        </authorList>
    </citation>
    <scope>NUCLEOTIDE SEQUENCE [LARGE SCALE GENOMIC DNA]</scope>
    <source>
        <strain evidence="2 3">K13M18</strain>
    </source>
</reference>
<dbReference type="InterPro" id="IPR001036">
    <property type="entry name" value="Acrflvin-R"/>
</dbReference>
<feature type="transmembrane region" description="Helical" evidence="1">
    <location>
        <begin position="920"/>
        <end position="944"/>
    </location>
</feature>
<dbReference type="Gene3D" id="3.30.70.1440">
    <property type="entry name" value="Multidrug efflux transporter AcrB pore domain"/>
    <property type="match status" value="1"/>
</dbReference>
<feature type="transmembrane region" description="Helical" evidence="1">
    <location>
        <begin position="965"/>
        <end position="984"/>
    </location>
</feature>
<feature type="transmembrane region" description="Helical" evidence="1">
    <location>
        <begin position="451"/>
        <end position="474"/>
    </location>
</feature>
<evidence type="ECO:0000256" key="1">
    <source>
        <dbReference type="SAM" id="Phobius"/>
    </source>
</evidence>
<accession>A0A3S8U895</accession>
<feature type="transmembrane region" description="Helical" evidence="1">
    <location>
        <begin position="864"/>
        <end position="887"/>
    </location>
</feature>
<dbReference type="Gene3D" id="1.20.1640.10">
    <property type="entry name" value="Multidrug efflux transporter AcrB transmembrane domain"/>
    <property type="match status" value="2"/>
</dbReference>
<evidence type="ECO:0000313" key="3">
    <source>
        <dbReference type="Proteomes" id="UP000282002"/>
    </source>
</evidence>
<dbReference type="Gene3D" id="3.30.70.1430">
    <property type="entry name" value="Multidrug efflux transporter AcrB pore domain"/>
    <property type="match status" value="2"/>
</dbReference>
<keyword evidence="1" id="KW-0472">Membrane</keyword>
<dbReference type="SUPFAM" id="SSF82693">
    <property type="entry name" value="Multidrug efflux transporter AcrB pore domain, PN1, PN2, PC1 and PC2 subdomains"/>
    <property type="match status" value="1"/>
</dbReference>
<dbReference type="OrthoDB" id="174266at2"/>
<dbReference type="Proteomes" id="UP000282002">
    <property type="component" value="Chromosome"/>
</dbReference>
<name>A0A3S8U895_9RHOB</name>
<feature type="transmembrane region" description="Helical" evidence="1">
    <location>
        <begin position="894"/>
        <end position="914"/>
    </location>
</feature>
<keyword evidence="1" id="KW-1133">Transmembrane helix</keyword>
<dbReference type="GO" id="GO:0042910">
    <property type="term" value="F:xenobiotic transmembrane transporter activity"/>
    <property type="evidence" value="ECO:0007669"/>
    <property type="project" value="TreeGrafter"/>
</dbReference>
<feature type="transmembrane region" description="Helical" evidence="1">
    <location>
        <begin position="323"/>
        <end position="344"/>
    </location>
</feature>
<organism evidence="2 3">
    <name type="scientific">Tabrizicola piscis</name>
    <dbReference type="NCBI Taxonomy" id="2494374"/>
    <lineage>
        <taxon>Bacteria</taxon>
        <taxon>Pseudomonadati</taxon>
        <taxon>Pseudomonadota</taxon>
        <taxon>Alphaproteobacteria</taxon>
        <taxon>Rhodobacterales</taxon>
        <taxon>Paracoccaceae</taxon>
        <taxon>Tabrizicola</taxon>
    </lineage>
</organism>
<dbReference type="EMBL" id="CP034328">
    <property type="protein sequence ID" value="AZL59942.1"/>
    <property type="molecule type" value="Genomic_DNA"/>
</dbReference>
<dbReference type="PANTHER" id="PTHR32063:SF33">
    <property type="entry name" value="RND SUPERFAMILY EFFLUX PUMP PERMEASE COMPONENT"/>
    <property type="match status" value="1"/>
</dbReference>
<dbReference type="KEGG" id="taw:EI545_14520"/>
<feature type="transmembrane region" description="Helical" evidence="1">
    <location>
        <begin position="1087"/>
        <end position="1114"/>
    </location>
</feature>
<dbReference type="SUPFAM" id="SSF82714">
    <property type="entry name" value="Multidrug efflux transporter AcrB TolC docking domain, DN and DC subdomains"/>
    <property type="match status" value="2"/>
</dbReference>